<feature type="transmembrane region" description="Helical" evidence="1">
    <location>
        <begin position="6"/>
        <end position="25"/>
    </location>
</feature>
<evidence type="ECO:0000313" key="3">
    <source>
        <dbReference type="Proteomes" id="UP000267077"/>
    </source>
</evidence>
<feature type="transmembrane region" description="Helical" evidence="1">
    <location>
        <begin position="148"/>
        <end position="167"/>
    </location>
</feature>
<proteinExistence type="predicted"/>
<protein>
    <submittedName>
        <fullName evidence="2">DUF1453 domain-containing protein</fullName>
    </submittedName>
</protein>
<comment type="caution">
    <text evidence="2">The sequence shown here is derived from an EMBL/GenBank/DDBJ whole genome shotgun (WGS) entry which is preliminary data.</text>
</comment>
<feature type="transmembrane region" description="Helical" evidence="1">
    <location>
        <begin position="37"/>
        <end position="57"/>
    </location>
</feature>
<reference evidence="2 3" key="1">
    <citation type="submission" date="2018-12" db="EMBL/GenBank/DDBJ databases">
        <title>Dyella dinghuensis sp. nov. DHOA06 and Dyella choica sp. nov. 4M-K27, isolated from forest soil.</title>
        <authorList>
            <person name="Qiu L.-H."/>
            <person name="Gao Z.-H."/>
        </authorList>
    </citation>
    <scope>NUCLEOTIDE SEQUENCE [LARGE SCALE GENOMIC DNA]</scope>
    <source>
        <strain evidence="2 3">DHOA06</strain>
    </source>
</reference>
<keyword evidence="1" id="KW-0472">Membrane</keyword>
<dbReference type="EMBL" id="RYZR01000006">
    <property type="protein sequence ID" value="RUL63048.1"/>
    <property type="molecule type" value="Genomic_DNA"/>
</dbReference>
<dbReference type="AlphaFoldDB" id="A0A3S0S2P8"/>
<gene>
    <name evidence="2" type="ORF">EKH79_11575</name>
</gene>
<feature type="transmembrane region" description="Helical" evidence="1">
    <location>
        <begin position="63"/>
        <end position="85"/>
    </location>
</feature>
<dbReference type="InterPro" id="IPR058247">
    <property type="entry name" value="DUF1453"/>
</dbReference>
<keyword evidence="1" id="KW-0812">Transmembrane</keyword>
<evidence type="ECO:0000256" key="1">
    <source>
        <dbReference type="SAM" id="Phobius"/>
    </source>
</evidence>
<keyword evidence="3" id="KW-1185">Reference proteome</keyword>
<evidence type="ECO:0000313" key="2">
    <source>
        <dbReference type="EMBL" id="RUL63048.1"/>
    </source>
</evidence>
<dbReference type="RefSeq" id="WP_126673986.1">
    <property type="nucleotide sequence ID" value="NZ_RYZR01000006.1"/>
</dbReference>
<dbReference type="OrthoDB" id="6038141at2"/>
<accession>A0A3S0S2P8</accession>
<organism evidence="2 3">
    <name type="scientific">Dyella dinghuensis</name>
    <dbReference type="NCBI Taxonomy" id="1920169"/>
    <lineage>
        <taxon>Bacteria</taxon>
        <taxon>Pseudomonadati</taxon>
        <taxon>Pseudomonadota</taxon>
        <taxon>Gammaproteobacteria</taxon>
        <taxon>Lysobacterales</taxon>
        <taxon>Rhodanobacteraceae</taxon>
        <taxon>Dyella</taxon>
    </lineage>
</organism>
<name>A0A3S0S2P8_9GAMM</name>
<keyword evidence="1" id="KW-1133">Transmembrane helix</keyword>
<dbReference type="Proteomes" id="UP000267077">
    <property type="component" value="Unassembled WGS sequence"/>
</dbReference>
<dbReference type="Pfam" id="PF07301">
    <property type="entry name" value="DUF1453"/>
    <property type="match status" value="1"/>
</dbReference>
<feature type="transmembrane region" description="Helical" evidence="1">
    <location>
        <begin position="97"/>
        <end position="117"/>
    </location>
</feature>
<sequence length="182" mass="19846">MAPHFIAPLIIIPIILLRVWTRVRSQFGLQPIRRKNMITRVVVFGILGALAIFYGIAVRNTDLLLGFGGGVVLGVALGLVGLNLTRFELDPVKGDCYVPNPYIGALLTILFLGRLVWRFAMVSPQLMDSTGAAQPVHGPGIGQSPLTLGIYGLIVGYYVCYFAGLLIHHQRIVRERPGQAEA</sequence>